<proteinExistence type="predicted"/>
<sequence length="57" mass="6348">SKKCDFRLVLNFIQKNLPATHPSARQCPDNRNAHQEALILASCQGATGIATWIKDKQ</sequence>
<protein>
    <submittedName>
        <fullName evidence="1">Uncharacterized protein</fullName>
    </submittedName>
</protein>
<comment type="caution">
    <text evidence="1">The sequence shown here is derived from an EMBL/GenBank/DDBJ whole genome shotgun (WGS) entry which is preliminary data.</text>
</comment>
<dbReference type="AlphaFoldDB" id="A0ABD3VKV8"/>
<accession>A0ABD3VKV8</accession>
<keyword evidence="2" id="KW-1185">Reference proteome</keyword>
<reference evidence="1 2" key="1">
    <citation type="submission" date="2024-11" db="EMBL/GenBank/DDBJ databases">
        <title>Chromosome-level genome assembly of the freshwater bivalve Anodonta woodiana.</title>
        <authorList>
            <person name="Chen X."/>
        </authorList>
    </citation>
    <scope>NUCLEOTIDE SEQUENCE [LARGE SCALE GENOMIC DNA]</scope>
    <source>
        <strain evidence="1">MN2024</strain>
        <tissue evidence="1">Gills</tissue>
    </source>
</reference>
<name>A0ABD3VKV8_SINWO</name>
<gene>
    <name evidence="1" type="ORF">ACJMK2_008127</name>
</gene>
<evidence type="ECO:0000313" key="1">
    <source>
        <dbReference type="EMBL" id="KAL3862137.1"/>
    </source>
</evidence>
<dbReference type="Proteomes" id="UP001634394">
    <property type="component" value="Unassembled WGS sequence"/>
</dbReference>
<dbReference type="EMBL" id="JBJQND010000011">
    <property type="protein sequence ID" value="KAL3862137.1"/>
    <property type="molecule type" value="Genomic_DNA"/>
</dbReference>
<organism evidence="1 2">
    <name type="scientific">Sinanodonta woodiana</name>
    <name type="common">Chinese pond mussel</name>
    <name type="synonym">Anodonta woodiana</name>
    <dbReference type="NCBI Taxonomy" id="1069815"/>
    <lineage>
        <taxon>Eukaryota</taxon>
        <taxon>Metazoa</taxon>
        <taxon>Spiralia</taxon>
        <taxon>Lophotrochozoa</taxon>
        <taxon>Mollusca</taxon>
        <taxon>Bivalvia</taxon>
        <taxon>Autobranchia</taxon>
        <taxon>Heteroconchia</taxon>
        <taxon>Palaeoheterodonta</taxon>
        <taxon>Unionida</taxon>
        <taxon>Unionoidea</taxon>
        <taxon>Unionidae</taxon>
        <taxon>Unioninae</taxon>
        <taxon>Sinanodonta</taxon>
    </lineage>
</organism>
<evidence type="ECO:0000313" key="2">
    <source>
        <dbReference type="Proteomes" id="UP001634394"/>
    </source>
</evidence>
<feature type="non-terminal residue" evidence="1">
    <location>
        <position position="57"/>
    </location>
</feature>
<feature type="non-terminal residue" evidence="1">
    <location>
        <position position="1"/>
    </location>
</feature>